<proteinExistence type="inferred from homology"/>
<feature type="domain" description="Peptidase S49" evidence="6">
    <location>
        <begin position="132"/>
        <end position="280"/>
    </location>
</feature>
<keyword evidence="5" id="KW-1133">Transmembrane helix</keyword>
<evidence type="ECO:0000256" key="5">
    <source>
        <dbReference type="SAM" id="Phobius"/>
    </source>
</evidence>
<dbReference type="PANTHER" id="PTHR42987:SF7">
    <property type="entry name" value="SIGNAL PEPTIDE PEPTIDASE SPPA-RELATED"/>
    <property type="match status" value="1"/>
</dbReference>
<dbReference type="SUPFAM" id="SSF52096">
    <property type="entry name" value="ClpP/crotonase"/>
    <property type="match status" value="1"/>
</dbReference>
<dbReference type="InterPro" id="IPR029045">
    <property type="entry name" value="ClpP/crotonase-like_dom_sf"/>
</dbReference>
<dbReference type="PANTHER" id="PTHR42987">
    <property type="entry name" value="PEPTIDASE S49"/>
    <property type="match status" value="1"/>
</dbReference>
<dbReference type="GO" id="GO:0004252">
    <property type="term" value="F:serine-type endopeptidase activity"/>
    <property type="evidence" value="ECO:0007669"/>
    <property type="project" value="InterPro"/>
</dbReference>
<dbReference type="InterPro" id="IPR001907">
    <property type="entry name" value="ClpP"/>
</dbReference>
<evidence type="ECO:0000313" key="7">
    <source>
        <dbReference type="EMBL" id="SKA91924.1"/>
    </source>
</evidence>
<dbReference type="PRINTS" id="PR00127">
    <property type="entry name" value="CLPPROTEASEP"/>
</dbReference>
<dbReference type="GO" id="GO:0004176">
    <property type="term" value="F:ATP-dependent peptidase activity"/>
    <property type="evidence" value="ECO:0007669"/>
    <property type="project" value="InterPro"/>
</dbReference>
<dbReference type="Pfam" id="PF01343">
    <property type="entry name" value="Peptidase_S49"/>
    <property type="match status" value="1"/>
</dbReference>
<evidence type="ECO:0000313" key="8">
    <source>
        <dbReference type="Proteomes" id="UP000190042"/>
    </source>
</evidence>
<evidence type="ECO:0000256" key="1">
    <source>
        <dbReference type="ARBA" id="ARBA00008683"/>
    </source>
</evidence>
<keyword evidence="5" id="KW-0472">Membrane</keyword>
<evidence type="ECO:0000256" key="2">
    <source>
        <dbReference type="ARBA" id="ARBA00022670"/>
    </source>
</evidence>
<dbReference type="NCBIfam" id="TIGR00706">
    <property type="entry name" value="SppA_dom"/>
    <property type="match status" value="1"/>
</dbReference>
<keyword evidence="3" id="KW-0378">Hydrolase</keyword>
<dbReference type="InterPro" id="IPR004635">
    <property type="entry name" value="Pept_S49_SppA"/>
</dbReference>
<dbReference type="InterPro" id="IPR002142">
    <property type="entry name" value="Peptidase_S49"/>
</dbReference>
<reference evidence="8" key="1">
    <citation type="submission" date="2017-02" db="EMBL/GenBank/DDBJ databases">
        <authorList>
            <person name="Varghese N."/>
            <person name="Submissions S."/>
        </authorList>
    </citation>
    <scope>NUCLEOTIDE SEQUENCE [LARGE SCALE GENOMIC DNA]</scope>
    <source>
        <strain evidence="8">DSM 23966</strain>
    </source>
</reference>
<keyword evidence="8" id="KW-1185">Reference proteome</keyword>
<keyword evidence="4" id="KW-0720">Serine protease</keyword>
<sequence>MTAKRVIAIAVAAILVFVSIGINTMSWFFTRDWNDLITEITAIDQDLQETIVEDGSLSERIAVLKVDGVIQDTGAASLFSGEEYNHRQFMAQLNEVMNDSTVKGIVLSVNSPGGGVLESSDIYDAFTEIQATKEIPIYVAMGGMAASGGYYISAPAEKIFVHPETLTGSIGVIMQSINYGKLAEKYGVDFPTIKSGPYKDMMSSTREMKPEERKMLQEMIDDSYKRFVNIIAEGRGMSESDVRKVADGRVMNGRQAIEAGLADDYGKLPTVVSAMKEDYHLEKAAVFEYGAPDNLTSLLSMKAHDVFGGDMESQIMKKLLTDNQAPRMMYLYGE</sequence>
<dbReference type="EMBL" id="FUYJ01000001">
    <property type="protein sequence ID" value="SKA91924.1"/>
    <property type="molecule type" value="Genomic_DNA"/>
</dbReference>
<dbReference type="InterPro" id="IPR047272">
    <property type="entry name" value="S49_SppA_C"/>
</dbReference>
<keyword evidence="5" id="KW-0812">Transmembrane</keyword>
<feature type="transmembrane region" description="Helical" evidence="5">
    <location>
        <begin position="7"/>
        <end position="29"/>
    </location>
</feature>
<dbReference type="RefSeq" id="WP_078816888.1">
    <property type="nucleotide sequence ID" value="NZ_FUYJ01000001.1"/>
</dbReference>
<evidence type="ECO:0000256" key="4">
    <source>
        <dbReference type="ARBA" id="ARBA00022825"/>
    </source>
</evidence>
<gene>
    <name evidence="7" type="ORF">SAMN04244570_1219</name>
</gene>
<accession>A0A1T4XQW7</accession>
<keyword evidence="2 7" id="KW-0645">Protease</keyword>
<dbReference type="GO" id="GO:0006508">
    <property type="term" value="P:proteolysis"/>
    <property type="evidence" value="ECO:0007669"/>
    <property type="project" value="UniProtKB-KW"/>
</dbReference>
<dbReference type="Gene3D" id="3.90.226.10">
    <property type="entry name" value="2-enoyl-CoA Hydratase, Chain A, domain 1"/>
    <property type="match status" value="2"/>
</dbReference>
<dbReference type="Proteomes" id="UP000190042">
    <property type="component" value="Unassembled WGS sequence"/>
</dbReference>
<evidence type="ECO:0000259" key="6">
    <source>
        <dbReference type="Pfam" id="PF01343"/>
    </source>
</evidence>
<dbReference type="AlphaFoldDB" id="A0A1T4XQW7"/>
<protein>
    <submittedName>
        <fullName evidence="7">Protease-4</fullName>
    </submittedName>
</protein>
<organism evidence="7 8">
    <name type="scientific">Sporosarcina newyorkensis</name>
    <dbReference type="NCBI Taxonomy" id="759851"/>
    <lineage>
        <taxon>Bacteria</taxon>
        <taxon>Bacillati</taxon>
        <taxon>Bacillota</taxon>
        <taxon>Bacilli</taxon>
        <taxon>Bacillales</taxon>
        <taxon>Caryophanaceae</taxon>
        <taxon>Sporosarcina</taxon>
    </lineage>
</organism>
<dbReference type="CDD" id="cd07023">
    <property type="entry name" value="S49_Sppa_N_C"/>
    <property type="match status" value="1"/>
</dbReference>
<name>A0A1T4XQW7_9BACL</name>
<comment type="similarity">
    <text evidence="1">Belongs to the peptidase S49 family.</text>
</comment>
<evidence type="ECO:0000256" key="3">
    <source>
        <dbReference type="ARBA" id="ARBA00022801"/>
    </source>
</evidence>